<name>A0AAW2TIT8_SESRA</name>
<evidence type="ECO:0000259" key="1">
    <source>
        <dbReference type="Pfam" id="PF07727"/>
    </source>
</evidence>
<reference evidence="2" key="2">
    <citation type="journal article" date="2024" name="Plant">
        <title>Genomic evolution and insights into agronomic trait innovations of Sesamum species.</title>
        <authorList>
            <person name="Miao H."/>
            <person name="Wang L."/>
            <person name="Qu L."/>
            <person name="Liu H."/>
            <person name="Sun Y."/>
            <person name="Le M."/>
            <person name="Wang Q."/>
            <person name="Wei S."/>
            <person name="Zheng Y."/>
            <person name="Lin W."/>
            <person name="Duan Y."/>
            <person name="Cao H."/>
            <person name="Xiong S."/>
            <person name="Wang X."/>
            <person name="Wei L."/>
            <person name="Li C."/>
            <person name="Ma Q."/>
            <person name="Ju M."/>
            <person name="Zhao R."/>
            <person name="Li G."/>
            <person name="Mu C."/>
            <person name="Tian Q."/>
            <person name="Mei H."/>
            <person name="Zhang T."/>
            <person name="Gao T."/>
            <person name="Zhang H."/>
        </authorList>
    </citation>
    <scope>NUCLEOTIDE SEQUENCE</scope>
    <source>
        <strain evidence="2">G02</strain>
    </source>
</reference>
<reference evidence="2" key="1">
    <citation type="submission" date="2020-06" db="EMBL/GenBank/DDBJ databases">
        <authorList>
            <person name="Li T."/>
            <person name="Hu X."/>
            <person name="Zhang T."/>
            <person name="Song X."/>
            <person name="Zhang H."/>
            <person name="Dai N."/>
            <person name="Sheng W."/>
            <person name="Hou X."/>
            <person name="Wei L."/>
        </authorList>
    </citation>
    <scope>NUCLEOTIDE SEQUENCE</scope>
    <source>
        <strain evidence="2">G02</strain>
        <tissue evidence="2">Leaf</tissue>
    </source>
</reference>
<dbReference type="InterPro" id="IPR013103">
    <property type="entry name" value="RVT_2"/>
</dbReference>
<evidence type="ECO:0000313" key="2">
    <source>
        <dbReference type="EMBL" id="KAL0404212.1"/>
    </source>
</evidence>
<sequence length="157" mass="18180">MDLRRGKVAEESVCKRGSERKAFISRNVLFLKKDFPSDRRRDEILLKESSEIDLKFAFLNGFIEEEIYINQPEGIISIGGLQKVCCLQKSIYSLKQASPRWKVHFDEIIRGYDFIKNESDPCVYKKISGSLVSYLVLYVNHILLIRNDVKMLADTKA</sequence>
<feature type="domain" description="Reverse transcriptase Ty1/copia-type" evidence="1">
    <location>
        <begin position="51"/>
        <end position="156"/>
    </location>
</feature>
<dbReference type="Pfam" id="PF07727">
    <property type="entry name" value="RVT_2"/>
    <property type="match status" value="1"/>
</dbReference>
<dbReference type="EMBL" id="JACGWJ010000008">
    <property type="protein sequence ID" value="KAL0404212.1"/>
    <property type="molecule type" value="Genomic_DNA"/>
</dbReference>
<comment type="caution">
    <text evidence="2">The sequence shown here is derived from an EMBL/GenBank/DDBJ whole genome shotgun (WGS) entry which is preliminary data.</text>
</comment>
<accession>A0AAW2TIT8</accession>
<dbReference type="AlphaFoldDB" id="A0AAW2TIT8"/>
<organism evidence="2">
    <name type="scientific">Sesamum radiatum</name>
    <name type="common">Black benniseed</name>
    <dbReference type="NCBI Taxonomy" id="300843"/>
    <lineage>
        <taxon>Eukaryota</taxon>
        <taxon>Viridiplantae</taxon>
        <taxon>Streptophyta</taxon>
        <taxon>Embryophyta</taxon>
        <taxon>Tracheophyta</taxon>
        <taxon>Spermatophyta</taxon>
        <taxon>Magnoliopsida</taxon>
        <taxon>eudicotyledons</taxon>
        <taxon>Gunneridae</taxon>
        <taxon>Pentapetalae</taxon>
        <taxon>asterids</taxon>
        <taxon>lamiids</taxon>
        <taxon>Lamiales</taxon>
        <taxon>Pedaliaceae</taxon>
        <taxon>Sesamum</taxon>
    </lineage>
</organism>
<gene>
    <name evidence="2" type="ORF">Sradi_2062000</name>
</gene>
<proteinExistence type="predicted"/>
<protein>
    <recommendedName>
        <fullName evidence="1">Reverse transcriptase Ty1/copia-type domain-containing protein</fullName>
    </recommendedName>
</protein>